<dbReference type="GO" id="GO:0003743">
    <property type="term" value="F:translation initiation factor activity"/>
    <property type="evidence" value="ECO:0007669"/>
    <property type="project" value="UniProtKB-KW"/>
</dbReference>
<dbReference type="EMBL" id="MN740880">
    <property type="protein sequence ID" value="QHU16365.1"/>
    <property type="molecule type" value="Genomic_DNA"/>
</dbReference>
<organism evidence="4">
    <name type="scientific">viral metagenome</name>
    <dbReference type="NCBI Taxonomy" id="1070528"/>
    <lineage>
        <taxon>unclassified sequences</taxon>
        <taxon>metagenomes</taxon>
        <taxon>organismal metagenomes</taxon>
    </lineage>
</organism>
<evidence type="ECO:0000256" key="1">
    <source>
        <dbReference type="ARBA" id="ARBA00022540"/>
    </source>
</evidence>
<evidence type="ECO:0000256" key="3">
    <source>
        <dbReference type="ARBA" id="ARBA00022917"/>
    </source>
</evidence>
<keyword evidence="3" id="KW-0648">Protein biosynthesis</keyword>
<keyword evidence="2" id="KW-0694">RNA-binding</keyword>
<dbReference type="PANTHER" id="PTHR11960">
    <property type="entry name" value="EUKARYOTIC TRANSLATION INITIATION FACTOR 4E RELATED"/>
    <property type="match status" value="1"/>
</dbReference>
<dbReference type="Gene3D" id="3.30.760.10">
    <property type="entry name" value="RNA Cap, Translation Initiation Factor Eif4e"/>
    <property type="match status" value="1"/>
</dbReference>
<accession>A0A6C0KEA9</accession>
<name>A0A6C0KEA9_9ZZZZ</name>
<dbReference type="AlphaFoldDB" id="A0A6C0KEA9"/>
<proteinExistence type="predicted"/>
<reference evidence="4" key="1">
    <citation type="journal article" date="2020" name="Nature">
        <title>Giant virus diversity and host interactions through global metagenomics.</title>
        <authorList>
            <person name="Schulz F."/>
            <person name="Roux S."/>
            <person name="Paez-Espino D."/>
            <person name="Jungbluth S."/>
            <person name="Walsh D.A."/>
            <person name="Denef V.J."/>
            <person name="McMahon K.D."/>
            <person name="Konstantinidis K.T."/>
            <person name="Eloe-Fadrosh E.A."/>
            <person name="Kyrpides N.C."/>
            <person name="Woyke T."/>
        </authorList>
    </citation>
    <scope>NUCLEOTIDE SEQUENCE</scope>
    <source>
        <strain evidence="4">GVMAG-S-3300011013-78</strain>
    </source>
</reference>
<evidence type="ECO:0000313" key="4">
    <source>
        <dbReference type="EMBL" id="QHU16365.1"/>
    </source>
</evidence>
<sequence>MTEACEKYHTLSDKWVLWAHLPHDTNWSLSSYKKILKFTTIEELITLYDSMSETLVKNCMLFLMKHNINPIWEDKQNRNGGCFSFKSSNKNVYIAWKNLSFYLVGNTLTENDNLMKNITGITISPKKSFCIIKIWVNCCEFQNPTILERVKSLNFQGCLFKRHIAKN</sequence>
<dbReference type="SUPFAM" id="SSF55418">
    <property type="entry name" value="eIF4e-like"/>
    <property type="match status" value="1"/>
</dbReference>
<dbReference type="InterPro" id="IPR023398">
    <property type="entry name" value="TIF_eIF4e-like"/>
</dbReference>
<evidence type="ECO:0000256" key="2">
    <source>
        <dbReference type="ARBA" id="ARBA00022884"/>
    </source>
</evidence>
<dbReference type="GO" id="GO:0016281">
    <property type="term" value="C:eukaryotic translation initiation factor 4F complex"/>
    <property type="evidence" value="ECO:0007669"/>
    <property type="project" value="TreeGrafter"/>
</dbReference>
<protein>
    <submittedName>
        <fullName evidence="4">Uncharacterized protein</fullName>
    </submittedName>
</protein>
<dbReference type="InterPro" id="IPR001040">
    <property type="entry name" value="TIF_eIF_4E"/>
</dbReference>
<dbReference type="PANTHER" id="PTHR11960:SF8">
    <property type="entry name" value="EUKARYOTIC TRANSLATION INITIATION FACTOR 4E1-RELATED"/>
    <property type="match status" value="1"/>
</dbReference>
<keyword evidence="1" id="KW-0396">Initiation factor</keyword>
<dbReference type="Pfam" id="PF01652">
    <property type="entry name" value="IF4E"/>
    <property type="match status" value="1"/>
</dbReference>
<dbReference type="GO" id="GO:0000340">
    <property type="term" value="F:RNA 7-methylguanosine cap binding"/>
    <property type="evidence" value="ECO:0007669"/>
    <property type="project" value="TreeGrafter"/>
</dbReference>